<dbReference type="AlphaFoldDB" id="A0A914A805"/>
<dbReference type="SUPFAM" id="SSF103473">
    <property type="entry name" value="MFS general substrate transporter"/>
    <property type="match status" value="1"/>
</dbReference>
<dbReference type="InterPro" id="IPR020846">
    <property type="entry name" value="MFS_dom"/>
</dbReference>
<evidence type="ECO:0000313" key="9">
    <source>
        <dbReference type="Proteomes" id="UP000887568"/>
    </source>
</evidence>
<feature type="region of interest" description="Disordered" evidence="5">
    <location>
        <begin position="1"/>
        <end position="21"/>
    </location>
</feature>
<feature type="transmembrane region" description="Helical" evidence="6">
    <location>
        <begin position="39"/>
        <end position="62"/>
    </location>
</feature>
<feature type="transmembrane region" description="Helical" evidence="6">
    <location>
        <begin position="172"/>
        <end position="191"/>
    </location>
</feature>
<feature type="transmembrane region" description="Helical" evidence="6">
    <location>
        <begin position="226"/>
        <end position="248"/>
    </location>
</feature>
<dbReference type="PROSITE" id="PS50850">
    <property type="entry name" value="MFS"/>
    <property type="match status" value="1"/>
</dbReference>
<feature type="transmembrane region" description="Helical" evidence="6">
    <location>
        <begin position="521"/>
        <end position="538"/>
    </location>
</feature>
<evidence type="ECO:0000256" key="3">
    <source>
        <dbReference type="ARBA" id="ARBA00022989"/>
    </source>
</evidence>
<feature type="transmembrane region" description="Helical" evidence="6">
    <location>
        <begin position="404"/>
        <end position="425"/>
    </location>
</feature>
<dbReference type="OMA" id="CIFALQY"/>
<evidence type="ECO:0000256" key="5">
    <source>
        <dbReference type="SAM" id="MobiDB-lite"/>
    </source>
</evidence>
<feature type="transmembrane region" description="Helical" evidence="6">
    <location>
        <begin position="459"/>
        <end position="478"/>
    </location>
</feature>
<evidence type="ECO:0000259" key="7">
    <source>
        <dbReference type="PROSITE" id="PS50850"/>
    </source>
</evidence>
<dbReference type="InterPro" id="IPR005828">
    <property type="entry name" value="MFS_sugar_transport-like"/>
</dbReference>
<dbReference type="GO" id="GO:0016020">
    <property type="term" value="C:membrane"/>
    <property type="evidence" value="ECO:0007669"/>
    <property type="project" value="UniProtKB-SubCell"/>
</dbReference>
<comment type="subcellular location">
    <subcellularLocation>
        <location evidence="1">Membrane</location>
        <topology evidence="1">Multi-pass membrane protein</topology>
    </subcellularLocation>
</comment>
<dbReference type="InterPro" id="IPR036259">
    <property type="entry name" value="MFS_trans_sf"/>
</dbReference>
<dbReference type="Proteomes" id="UP000887568">
    <property type="component" value="Unplaced"/>
</dbReference>
<dbReference type="RefSeq" id="XP_038059997.1">
    <property type="nucleotide sequence ID" value="XM_038204069.1"/>
</dbReference>
<dbReference type="EnsemblMetazoa" id="XM_038204069.1">
    <property type="protein sequence ID" value="XP_038059997.1"/>
    <property type="gene ID" value="LOC119730987"/>
</dbReference>
<sequence length="600" mass="66006">MADKEKEAGLEQTKEAEQEQPKEFDDILNAIGEFGKWQIVLFFLASLIGIMTAMNTLAQVFYAGESDHWCRVAAWDEANCTGTAKPNDWECLVEKRDASIPLVTDNNGDRVYDSCVMYDVRGETYVPGVNSSFYGIPNTTKCVDADGWVYDTRQYETTIINTFDLVCDESGLVSLAQSIYFAGLLAGSFIFGSLADCLGRKPTIYLATILFLVSTLGNVFSPNMIVYMILRFFVAAGGLGAYLVAYVLVAEFVGPSKRVLVGISIQFFFATGLTILPLLAFLIRTWRFLQLCISVPIALYFLLYFYMPESARWQMSKGKFRPAEKTLRKVAATNKREFPEEMFSPENIATSMEKASSGQQTAVGLFRTPNMRIKTLNIMFNWFVNSLVYYGLGLSTSDLGVDDYMASAIAALVEFPSYVYCIFALQYFGRRINLSGTMVIGGAACITTAFLELGITRTIIAMIGKFCIAGSFAIIYVVSGEIYPTPVRSAGMGLSSVTARIAGIISPFMLELESFWKPLPFVLFGVLSIVAGLLALLLPETNNKKLPETLEEGEEFGKPKCLGGGSEEADDVAMVTVAMSVIDTKQGLDNVAFEEKGTQT</sequence>
<keyword evidence="9" id="KW-1185">Reference proteome</keyword>
<name>A0A914A805_PATMI</name>
<evidence type="ECO:0000256" key="4">
    <source>
        <dbReference type="ARBA" id="ARBA00023136"/>
    </source>
</evidence>
<feature type="transmembrane region" description="Helical" evidence="6">
    <location>
        <begin position="260"/>
        <end position="282"/>
    </location>
</feature>
<organism evidence="8 9">
    <name type="scientific">Patiria miniata</name>
    <name type="common">Bat star</name>
    <name type="synonym">Asterina miniata</name>
    <dbReference type="NCBI Taxonomy" id="46514"/>
    <lineage>
        <taxon>Eukaryota</taxon>
        <taxon>Metazoa</taxon>
        <taxon>Echinodermata</taxon>
        <taxon>Eleutherozoa</taxon>
        <taxon>Asterozoa</taxon>
        <taxon>Asteroidea</taxon>
        <taxon>Valvatacea</taxon>
        <taxon>Valvatida</taxon>
        <taxon>Asterinidae</taxon>
        <taxon>Patiria</taxon>
    </lineage>
</organism>
<feature type="transmembrane region" description="Helical" evidence="6">
    <location>
        <begin position="490"/>
        <end position="509"/>
    </location>
</feature>
<keyword evidence="2 6" id="KW-0812">Transmembrane</keyword>
<accession>A0A914A805</accession>
<protein>
    <recommendedName>
        <fullName evidence="7">Major facilitator superfamily (MFS) profile domain-containing protein</fullName>
    </recommendedName>
</protein>
<evidence type="ECO:0000313" key="8">
    <source>
        <dbReference type="EnsemblMetazoa" id="XP_038059997.1"/>
    </source>
</evidence>
<keyword evidence="3 6" id="KW-1133">Transmembrane helix</keyword>
<reference evidence="8" key="1">
    <citation type="submission" date="2022-11" db="UniProtKB">
        <authorList>
            <consortium name="EnsemblMetazoa"/>
        </authorList>
    </citation>
    <scope>IDENTIFICATION</scope>
</reference>
<feature type="domain" description="Major facilitator superfamily (MFS) profile" evidence="7">
    <location>
        <begin position="116"/>
        <end position="543"/>
    </location>
</feature>
<feature type="transmembrane region" description="Helical" evidence="6">
    <location>
        <begin position="432"/>
        <end position="453"/>
    </location>
</feature>
<feature type="transmembrane region" description="Helical" evidence="6">
    <location>
        <begin position="288"/>
        <end position="307"/>
    </location>
</feature>
<dbReference type="GO" id="GO:0022857">
    <property type="term" value="F:transmembrane transporter activity"/>
    <property type="evidence" value="ECO:0007669"/>
    <property type="project" value="InterPro"/>
</dbReference>
<proteinExistence type="predicted"/>
<evidence type="ECO:0000256" key="6">
    <source>
        <dbReference type="SAM" id="Phobius"/>
    </source>
</evidence>
<dbReference type="CDD" id="cd17317">
    <property type="entry name" value="MFS_SLC22"/>
    <property type="match status" value="1"/>
</dbReference>
<dbReference type="Pfam" id="PF00083">
    <property type="entry name" value="Sugar_tr"/>
    <property type="match status" value="1"/>
</dbReference>
<dbReference type="GeneID" id="119730987"/>
<dbReference type="OrthoDB" id="3936150at2759"/>
<dbReference type="PANTHER" id="PTHR24064">
    <property type="entry name" value="SOLUTE CARRIER FAMILY 22 MEMBER"/>
    <property type="match status" value="1"/>
</dbReference>
<feature type="transmembrane region" description="Helical" evidence="6">
    <location>
        <begin position="203"/>
        <end position="220"/>
    </location>
</feature>
<evidence type="ECO:0000256" key="1">
    <source>
        <dbReference type="ARBA" id="ARBA00004141"/>
    </source>
</evidence>
<evidence type="ECO:0000256" key="2">
    <source>
        <dbReference type="ARBA" id="ARBA00022692"/>
    </source>
</evidence>
<keyword evidence="4 6" id="KW-0472">Membrane</keyword>
<feature type="transmembrane region" description="Helical" evidence="6">
    <location>
        <begin position="375"/>
        <end position="392"/>
    </location>
</feature>
<dbReference type="Gene3D" id="1.20.1250.20">
    <property type="entry name" value="MFS general substrate transporter like domains"/>
    <property type="match status" value="1"/>
</dbReference>